<dbReference type="RefSeq" id="WP_059036657.1">
    <property type="nucleotide sequence ID" value="NZ_JAADZU010000054.1"/>
</dbReference>
<name>A0A7K3LSD2_9ACTN</name>
<proteinExistence type="predicted"/>
<sequence>MIASGSHLYDYDSAEDLGPATDAQIAWIAADDQSRADNMATGEKVDDNAAGVFWIDAAGNPVHQSSVDRDRAVYIV</sequence>
<keyword evidence="2" id="KW-1185">Reference proteome</keyword>
<dbReference type="AlphaFoldDB" id="A0A7K3LSD2"/>
<protein>
    <submittedName>
        <fullName evidence="1">Uncharacterized protein</fullName>
    </submittedName>
</protein>
<comment type="caution">
    <text evidence="1">The sequence shown here is derived from an EMBL/GenBank/DDBJ whole genome shotgun (WGS) entry which is preliminary data.</text>
</comment>
<dbReference type="Proteomes" id="UP000466307">
    <property type="component" value="Unassembled WGS sequence"/>
</dbReference>
<evidence type="ECO:0000313" key="2">
    <source>
        <dbReference type="Proteomes" id="UP000466307"/>
    </source>
</evidence>
<dbReference type="EMBL" id="JAADZU010000054">
    <property type="protein sequence ID" value="NDK91016.1"/>
    <property type="molecule type" value="Genomic_DNA"/>
</dbReference>
<gene>
    <name evidence="1" type="ORF">GYA93_15700</name>
</gene>
<accession>A0A7K3LSD2</accession>
<organism evidence="1 2">
    <name type="scientific">Gordonia desulfuricans</name>
    <dbReference type="NCBI Taxonomy" id="89051"/>
    <lineage>
        <taxon>Bacteria</taxon>
        <taxon>Bacillati</taxon>
        <taxon>Actinomycetota</taxon>
        <taxon>Actinomycetes</taxon>
        <taxon>Mycobacteriales</taxon>
        <taxon>Gordoniaceae</taxon>
        <taxon>Gordonia</taxon>
    </lineage>
</organism>
<reference evidence="1 2" key="1">
    <citation type="submission" date="2020-01" db="EMBL/GenBank/DDBJ databases">
        <title>Investigation of new actinobacteria for the biodesulphurisation of diesel fuel.</title>
        <authorList>
            <person name="Athi Narayanan S.M."/>
        </authorList>
    </citation>
    <scope>NUCLEOTIDE SEQUENCE [LARGE SCALE GENOMIC DNA]</scope>
    <source>
        <strain evidence="1 2">213E</strain>
    </source>
</reference>
<evidence type="ECO:0000313" key="1">
    <source>
        <dbReference type="EMBL" id="NDK91016.1"/>
    </source>
</evidence>